<keyword evidence="4" id="KW-1185">Reference proteome</keyword>
<evidence type="ECO:0000256" key="1">
    <source>
        <dbReference type="ARBA" id="ARBA00023125"/>
    </source>
</evidence>
<dbReference type="GO" id="GO:0003677">
    <property type="term" value="F:DNA binding"/>
    <property type="evidence" value="ECO:0007669"/>
    <property type="project" value="UniProtKB-KW"/>
</dbReference>
<evidence type="ECO:0000259" key="2">
    <source>
        <dbReference type="PROSITE" id="PS50943"/>
    </source>
</evidence>
<gene>
    <name evidence="3" type="ORF">SAMN05192585_1511</name>
</gene>
<dbReference type="PANTHER" id="PTHR46558:SF14">
    <property type="entry name" value="HTH-TYPE TRANSCRIPTIONAL REGULATOR ANSR"/>
    <property type="match status" value="1"/>
</dbReference>
<dbReference type="SUPFAM" id="SSF47413">
    <property type="entry name" value="lambda repressor-like DNA-binding domains"/>
    <property type="match status" value="1"/>
</dbReference>
<dbReference type="InterPro" id="IPR001387">
    <property type="entry name" value="Cro/C1-type_HTH"/>
</dbReference>
<organism evidence="3 4">
    <name type="scientific">Acetanaerobacterium elongatum</name>
    <dbReference type="NCBI Taxonomy" id="258515"/>
    <lineage>
        <taxon>Bacteria</taxon>
        <taxon>Bacillati</taxon>
        <taxon>Bacillota</taxon>
        <taxon>Clostridia</taxon>
        <taxon>Eubacteriales</taxon>
        <taxon>Oscillospiraceae</taxon>
        <taxon>Acetanaerobacterium</taxon>
    </lineage>
</organism>
<proteinExistence type="predicted"/>
<reference evidence="3 4" key="1">
    <citation type="submission" date="2016-10" db="EMBL/GenBank/DDBJ databases">
        <authorList>
            <person name="de Groot N.N."/>
        </authorList>
    </citation>
    <scope>NUCLEOTIDE SEQUENCE [LARGE SCALE GENOMIC DNA]</scope>
    <source>
        <strain evidence="3 4">CGMCC 1.5012</strain>
    </source>
</reference>
<dbReference type="PROSITE" id="PS50943">
    <property type="entry name" value="HTH_CROC1"/>
    <property type="match status" value="1"/>
</dbReference>
<dbReference type="CDD" id="cd00093">
    <property type="entry name" value="HTH_XRE"/>
    <property type="match status" value="1"/>
</dbReference>
<dbReference type="AlphaFoldDB" id="A0A1H0GH58"/>
<dbReference type="Pfam" id="PF01381">
    <property type="entry name" value="HTH_3"/>
    <property type="match status" value="1"/>
</dbReference>
<evidence type="ECO:0000313" key="3">
    <source>
        <dbReference type="EMBL" id="SDO06173.1"/>
    </source>
</evidence>
<keyword evidence="1" id="KW-0238">DNA-binding</keyword>
<dbReference type="PANTHER" id="PTHR46558">
    <property type="entry name" value="TRACRIPTIONAL REGULATORY PROTEIN-RELATED-RELATED"/>
    <property type="match status" value="1"/>
</dbReference>
<name>A0A1H0GH58_9FIRM</name>
<dbReference type="SMART" id="SM00530">
    <property type="entry name" value="HTH_XRE"/>
    <property type="match status" value="1"/>
</dbReference>
<sequence>MEIGKVDYQVHLRIKDIRQDKDLTQKQIADYLICDQSLYSKYERGERELPLYVAVKLAQYYEVSLDYLVGLTDETKPYPNKRG</sequence>
<dbReference type="Proteomes" id="UP000199182">
    <property type="component" value="Unassembled WGS sequence"/>
</dbReference>
<dbReference type="STRING" id="258515.SAMN05192585_1511"/>
<evidence type="ECO:0000313" key="4">
    <source>
        <dbReference type="Proteomes" id="UP000199182"/>
    </source>
</evidence>
<accession>A0A1H0GH58</accession>
<dbReference type="InterPro" id="IPR010982">
    <property type="entry name" value="Lambda_DNA-bd_dom_sf"/>
</dbReference>
<feature type="domain" description="HTH cro/C1-type" evidence="2">
    <location>
        <begin position="14"/>
        <end position="68"/>
    </location>
</feature>
<dbReference type="Gene3D" id="1.10.260.40">
    <property type="entry name" value="lambda repressor-like DNA-binding domains"/>
    <property type="match status" value="1"/>
</dbReference>
<protein>
    <submittedName>
        <fullName evidence="3">Transcriptional regulator, XRE family</fullName>
    </submittedName>
</protein>
<dbReference type="EMBL" id="FNID01000051">
    <property type="protein sequence ID" value="SDO06173.1"/>
    <property type="molecule type" value="Genomic_DNA"/>
</dbReference>